<name>A0A9P6G5H4_9FUNG</name>
<feature type="compositionally biased region" description="Basic and acidic residues" evidence="1">
    <location>
        <begin position="384"/>
        <end position="415"/>
    </location>
</feature>
<keyword evidence="4" id="KW-1185">Reference proteome</keyword>
<dbReference type="AlphaFoldDB" id="A0A9P6G5H4"/>
<proteinExistence type="predicted"/>
<organism evidence="3 4">
    <name type="scientific">Lunasporangiospora selenospora</name>
    <dbReference type="NCBI Taxonomy" id="979761"/>
    <lineage>
        <taxon>Eukaryota</taxon>
        <taxon>Fungi</taxon>
        <taxon>Fungi incertae sedis</taxon>
        <taxon>Mucoromycota</taxon>
        <taxon>Mortierellomycotina</taxon>
        <taxon>Mortierellomycetes</taxon>
        <taxon>Mortierellales</taxon>
        <taxon>Mortierellaceae</taxon>
        <taxon>Lunasporangiospora</taxon>
    </lineage>
</organism>
<keyword evidence="2" id="KW-0732">Signal</keyword>
<feature type="region of interest" description="Disordered" evidence="1">
    <location>
        <begin position="382"/>
        <end position="469"/>
    </location>
</feature>
<evidence type="ECO:0000313" key="3">
    <source>
        <dbReference type="EMBL" id="KAF9586595.1"/>
    </source>
</evidence>
<dbReference type="EMBL" id="JAABOA010000015">
    <property type="protein sequence ID" value="KAF9586595.1"/>
    <property type="molecule type" value="Genomic_DNA"/>
</dbReference>
<gene>
    <name evidence="3" type="ORF">BGW38_001566</name>
</gene>
<evidence type="ECO:0000256" key="2">
    <source>
        <dbReference type="SAM" id="SignalP"/>
    </source>
</evidence>
<feature type="signal peptide" evidence="2">
    <location>
        <begin position="1"/>
        <end position="19"/>
    </location>
</feature>
<protein>
    <submittedName>
        <fullName evidence="3">Uncharacterized protein</fullName>
    </submittedName>
</protein>
<reference evidence="3" key="1">
    <citation type="journal article" date="2020" name="Fungal Divers.">
        <title>Resolving the Mortierellaceae phylogeny through synthesis of multi-gene phylogenetics and phylogenomics.</title>
        <authorList>
            <person name="Vandepol N."/>
            <person name="Liber J."/>
            <person name="Desiro A."/>
            <person name="Na H."/>
            <person name="Kennedy M."/>
            <person name="Barry K."/>
            <person name="Grigoriev I.V."/>
            <person name="Miller A.N."/>
            <person name="O'Donnell K."/>
            <person name="Stajich J.E."/>
            <person name="Bonito G."/>
        </authorList>
    </citation>
    <scope>NUCLEOTIDE SEQUENCE</scope>
    <source>
        <strain evidence="3">KOD1015</strain>
    </source>
</reference>
<feature type="compositionally biased region" description="Acidic residues" evidence="1">
    <location>
        <begin position="416"/>
        <end position="456"/>
    </location>
</feature>
<sequence length="469" mass="50478">MKTSLRLVLFAVLLRAALAGTTVKDFVNDPVVQSVAPHLVQQINSQGAEAMSKQDARASAFSSRLSSNVPLLLKDIIEIVSLAVFHPKQEDWSRLEAAKLKVIQNQGEDALYASANLTDLDSRHATLIVNTIYDTVIHLPARTKATYQIDAVKKVATPAKKGFSIWDIFGAGLMGSSSLARSVRSAVVSTSPLAKCETDDQVYLHGVDEVIYYSSLTDGVAGGVIAKAPETSPVKSLGLAMIITSIGKLAVEIHMGQSIARLAELDPSQEIVKTIIYSALTADTPLADHALAARELTGMIRRGLGPKVPEQALLGIQEQAAMALVLKGAGKNEGPTLFANIPVVRNIFAFSSQVLSAHDLGQILRVVFCPMLVQTSAASNMMADGDKDTKDTKDAKDAKDAKTNVAESKRDLRDQEEGEDADDYYDEDDEDDGDDDDEDAYYEDDEDEDGEDNDAEDMAKAGAPPKQEL</sequence>
<evidence type="ECO:0000256" key="1">
    <source>
        <dbReference type="SAM" id="MobiDB-lite"/>
    </source>
</evidence>
<dbReference type="OrthoDB" id="2432893at2759"/>
<feature type="chain" id="PRO_5040411705" evidence="2">
    <location>
        <begin position="20"/>
        <end position="469"/>
    </location>
</feature>
<dbReference type="Proteomes" id="UP000780801">
    <property type="component" value="Unassembled WGS sequence"/>
</dbReference>
<comment type="caution">
    <text evidence="3">The sequence shown here is derived from an EMBL/GenBank/DDBJ whole genome shotgun (WGS) entry which is preliminary data.</text>
</comment>
<accession>A0A9P6G5H4</accession>
<evidence type="ECO:0000313" key="4">
    <source>
        <dbReference type="Proteomes" id="UP000780801"/>
    </source>
</evidence>